<dbReference type="Gene3D" id="3.10.20.30">
    <property type="match status" value="1"/>
</dbReference>
<dbReference type="InterPro" id="IPR012675">
    <property type="entry name" value="Beta-grasp_dom_sf"/>
</dbReference>
<dbReference type="Proteomes" id="UP000639772">
    <property type="component" value="Unassembled WGS sequence"/>
</dbReference>
<feature type="compositionally biased region" description="Basic and acidic residues" evidence="1">
    <location>
        <begin position="203"/>
        <end position="212"/>
    </location>
</feature>
<evidence type="ECO:0000313" key="2">
    <source>
        <dbReference type="EMBL" id="KAG0472319.1"/>
    </source>
</evidence>
<organism evidence="2 3">
    <name type="scientific">Vanilla planifolia</name>
    <name type="common">Vanilla</name>
    <dbReference type="NCBI Taxonomy" id="51239"/>
    <lineage>
        <taxon>Eukaryota</taxon>
        <taxon>Viridiplantae</taxon>
        <taxon>Streptophyta</taxon>
        <taxon>Embryophyta</taxon>
        <taxon>Tracheophyta</taxon>
        <taxon>Spermatophyta</taxon>
        <taxon>Magnoliopsida</taxon>
        <taxon>Liliopsida</taxon>
        <taxon>Asparagales</taxon>
        <taxon>Orchidaceae</taxon>
        <taxon>Vanilloideae</taxon>
        <taxon>Vanilleae</taxon>
        <taxon>Vanilla</taxon>
    </lineage>
</organism>
<evidence type="ECO:0000313" key="3">
    <source>
        <dbReference type="Proteomes" id="UP000639772"/>
    </source>
</evidence>
<comment type="caution">
    <text evidence="2">The sequence shown here is derived from an EMBL/GenBank/DDBJ whole genome shotgun (WGS) entry which is preliminary data.</text>
</comment>
<feature type="compositionally biased region" description="Basic and acidic residues" evidence="1">
    <location>
        <begin position="218"/>
        <end position="229"/>
    </location>
</feature>
<reference evidence="2 3" key="1">
    <citation type="journal article" date="2020" name="Nat. Food">
        <title>A phased Vanilla planifolia genome enables genetic improvement of flavour and production.</title>
        <authorList>
            <person name="Hasing T."/>
            <person name="Tang H."/>
            <person name="Brym M."/>
            <person name="Khazi F."/>
            <person name="Huang T."/>
            <person name="Chambers A.H."/>
        </authorList>
    </citation>
    <scope>NUCLEOTIDE SEQUENCE [LARGE SCALE GENOMIC DNA]</scope>
    <source>
        <tissue evidence="2">Leaf</tissue>
    </source>
</reference>
<accession>A0A835QMA3</accession>
<name>A0A835QMA3_VANPL</name>
<dbReference type="AlphaFoldDB" id="A0A835QMA3"/>
<protein>
    <submittedName>
        <fullName evidence="2">Uncharacterized protein</fullName>
    </submittedName>
</protein>
<proteinExistence type="predicted"/>
<feature type="region of interest" description="Disordered" evidence="1">
    <location>
        <begin position="201"/>
        <end position="229"/>
    </location>
</feature>
<gene>
    <name evidence="2" type="ORF">HPP92_016865</name>
</gene>
<evidence type="ECO:0000256" key="1">
    <source>
        <dbReference type="SAM" id="MobiDB-lite"/>
    </source>
</evidence>
<sequence>MCFTSKLYPRPFPVWNQIPRPIVPTAKAVRVFSTKSPASAVLTVTRCYFLIRRFNPDAGIEKPTVVSYAIDVKDLLGSNSRSLRPRRRPTILDGLLHLKKTACTDLAMFDVKPKGCSGPAHDFCFECIMMVNNRPAAACKEAIAENWIPIGPSDEAVIKIDPFRTTWFPGIPRERFGGPFESIHSVWSKLEESYLSMANNKLSKAEKEDSTKPSETLEGAKRRTNSDTN</sequence>
<dbReference type="EMBL" id="JADCNM010000008">
    <property type="protein sequence ID" value="KAG0472319.1"/>
    <property type="molecule type" value="Genomic_DNA"/>
</dbReference>